<feature type="compositionally biased region" description="Polar residues" evidence="1">
    <location>
        <begin position="81"/>
        <end position="92"/>
    </location>
</feature>
<evidence type="ECO:0000313" key="3">
    <source>
        <dbReference type="Proteomes" id="UP000183982"/>
    </source>
</evidence>
<keyword evidence="3" id="KW-1185">Reference proteome</keyword>
<dbReference type="RefSeq" id="WP_073249926.1">
    <property type="nucleotide sequence ID" value="NZ_FQZQ01000004.1"/>
</dbReference>
<evidence type="ECO:0000256" key="1">
    <source>
        <dbReference type="SAM" id="MobiDB-lite"/>
    </source>
</evidence>
<proteinExistence type="predicted"/>
<gene>
    <name evidence="2" type="ORF">SAMN05444000_10418</name>
</gene>
<dbReference type="OrthoDB" id="8378722at2"/>
<reference evidence="3" key="1">
    <citation type="submission" date="2016-11" db="EMBL/GenBank/DDBJ databases">
        <authorList>
            <person name="Varghese N."/>
            <person name="Submissions S."/>
        </authorList>
    </citation>
    <scope>NUCLEOTIDE SEQUENCE [LARGE SCALE GENOMIC DNA]</scope>
    <source>
        <strain evidence="3">DSM 100564</strain>
    </source>
</reference>
<dbReference type="EMBL" id="FQZQ01000004">
    <property type="protein sequence ID" value="SHI94763.1"/>
    <property type="molecule type" value="Genomic_DNA"/>
</dbReference>
<feature type="region of interest" description="Disordered" evidence="1">
    <location>
        <begin position="81"/>
        <end position="101"/>
    </location>
</feature>
<dbReference type="AlphaFoldDB" id="A0A1M6FAQ5"/>
<protein>
    <submittedName>
        <fullName evidence="2">Uncharacterized protein</fullName>
    </submittedName>
</protein>
<organism evidence="2 3">
    <name type="scientific">Shimia gijangensis</name>
    <dbReference type="NCBI Taxonomy" id="1470563"/>
    <lineage>
        <taxon>Bacteria</taxon>
        <taxon>Pseudomonadati</taxon>
        <taxon>Pseudomonadota</taxon>
        <taxon>Alphaproteobacteria</taxon>
        <taxon>Rhodobacterales</taxon>
        <taxon>Roseobacteraceae</taxon>
    </lineage>
</organism>
<dbReference type="STRING" id="1470563.SAMN05444000_10418"/>
<name>A0A1M6FAQ5_9RHOB</name>
<evidence type="ECO:0000313" key="2">
    <source>
        <dbReference type="EMBL" id="SHI94763.1"/>
    </source>
</evidence>
<accession>A0A1M6FAQ5</accession>
<sequence>MSSSTTASFVTFLYPFVIGEHKDALPAGNYEVFAEDDVLEGSSFTASRRIATHLLVLGRNGDPELLKVDHRDLETALMQDQLNSNNQKNSEAALSPSKDQK</sequence>
<dbReference type="Proteomes" id="UP000183982">
    <property type="component" value="Unassembled WGS sequence"/>
</dbReference>